<dbReference type="EMBL" id="JALNTZ010000003">
    <property type="protein sequence ID" value="KAJ3657444.1"/>
    <property type="molecule type" value="Genomic_DNA"/>
</dbReference>
<comment type="caution">
    <text evidence="2">The sequence shown here is derived from an EMBL/GenBank/DDBJ whole genome shotgun (WGS) entry which is preliminary data.</text>
</comment>
<reference evidence="2" key="1">
    <citation type="journal article" date="2023" name="G3 (Bethesda)">
        <title>Whole genome assemblies of Zophobas morio and Tenebrio molitor.</title>
        <authorList>
            <person name="Kaur S."/>
            <person name="Stinson S.A."/>
            <person name="diCenzo G.C."/>
        </authorList>
    </citation>
    <scope>NUCLEOTIDE SEQUENCE</scope>
    <source>
        <strain evidence="2">QUZm001</strain>
    </source>
</reference>
<proteinExistence type="predicted"/>
<sequence>MLLIKLAVLTLSLIALWPFMPLIAAEQIVTIKTPKVQEHIFVVDCKPGHMNINGVCQPLWPVFCGFCSARCLPGYILLKGECKKIRENVKNFNKATQLDWYLSVLQVEEISEH</sequence>
<evidence type="ECO:0000256" key="1">
    <source>
        <dbReference type="SAM" id="SignalP"/>
    </source>
</evidence>
<feature type="chain" id="PRO_5041420356" evidence="1">
    <location>
        <begin position="26"/>
        <end position="113"/>
    </location>
</feature>
<accession>A0AA38MII8</accession>
<name>A0AA38MII8_9CUCU</name>
<dbReference type="Proteomes" id="UP001168821">
    <property type="component" value="Unassembled WGS sequence"/>
</dbReference>
<keyword evidence="3" id="KW-1185">Reference proteome</keyword>
<organism evidence="2 3">
    <name type="scientific">Zophobas morio</name>
    <dbReference type="NCBI Taxonomy" id="2755281"/>
    <lineage>
        <taxon>Eukaryota</taxon>
        <taxon>Metazoa</taxon>
        <taxon>Ecdysozoa</taxon>
        <taxon>Arthropoda</taxon>
        <taxon>Hexapoda</taxon>
        <taxon>Insecta</taxon>
        <taxon>Pterygota</taxon>
        <taxon>Neoptera</taxon>
        <taxon>Endopterygota</taxon>
        <taxon>Coleoptera</taxon>
        <taxon>Polyphaga</taxon>
        <taxon>Cucujiformia</taxon>
        <taxon>Tenebrionidae</taxon>
        <taxon>Zophobas</taxon>
    </lineage>
</organism>
<evidence type="ECO:0000313" key="3">
    <source>
        <dbReference type="Proteomes" id="UP001168821"/>
    </source>
</evidence>
<keyword evidence="1" id="KW-0732">Signal</keyword>
<feature type="signal peptide" evidence="1">
    <location>
        <begin position="1"/>
        <end position="25"/>
    </location>
</feature>
<evidence type="ECO:0000313" key="2">
    <source>
        <dbReference type="EMBL" id="KAJ3657444.1"/>
    </source>
</evidence>
<dbReference type="AlphaFoldDB" id="A0AA38MII8"/>
<protein>
    <submittedName>
        <fullName evidence="2">Uncharacterized protein</fullName>
    </submittedName>
</protein>
<gene>
    <name evidence="2" type="ORF">Zmor_009247</name>
</gene>